<dbReference type="Proteomes" id="UP001295740">
    <property type="component" value="Unassembled WGS sequence"/>
</dbReference>
<evidence type="ECO:0000256" key="1">
    <source>
        <dbReference type="SAM" id="MobiDB-lite"/>
    </source>
</evidence>
<feature type="compositionally biased region" description="Polar residues" evidence="1">
    <location>
        <begin position="98"/>
        <end position="115"/>
    </location>
</feature>
<dbReference type="AlphaFoldDB" id="A0AAI8VRK0"/>
<evidence type="ECO:0000313" key="2">
    <source>
        <dbReference type="EMBL" id="CAJ2509444.1"/>
    </source>
</evidence>
<keyword evidence="3" id="KW-1185">Reference proteome</keyword>
<evidence type="ECO:0000313" key="3">
    <source>
        <dbReference type="Proteomes" id="UP001295740"/>
    </source>
</evidence>
<protein>
    <submittedName>
        <fullName evidence="2">Uu.00g144700.m01.CDS01</fullName>
    </submittedName>
</protein>
<sequence length="290" mass="32094">MSNYGKKTVITIADVSNYTKKTDLTDAEQAEIEVMMEGPFQVIRADLKPTAPQKETFWAAIFNGWFAGMFPFPPRPPERILAKFATVIGTWGEDIDDSPQTPAGNVEAGSSSSKPTGMKRKADEMSGFPQVGSGRNAPTQRRKGSAALILPARAKYLGSLTWLASDSLGKSAPLKYIKWSNADETDPNDRGHFTTEQQISGMARYDDSQIAWVNEWNNSLALYLIRCRIHTMEFPDGPTDFAVFSTADYKSFELFGTEFDKLAAAKRDATVNASLAPHFRPIFPTYLALQ</sequence>
<proteinExistence type="predicted"/>
<comment type="caution">
    <text evidence="2">The sequence shown here is derived from an EMBL/GenBank/DDBJ whole genome shotgun (WGS) entry which is preliminary data.</text>
</comment>
<organism evidence="2 3">
    <name type="scientific">Anthostomella pinea</name>
    <dbReference type="NCBI Taxonomy" id="933095"/>
    <lineage>
        <taxon>Eukaryota</taxon>
        <taxon>Fungi</taxon>
        <taxon>Dikarya</taxon>
        <taxon>Ascomycota</taxon>
        <taxon>Pezizomycotina</taxon>
        <taxon>Sordariomycetes</taxon>
        <taxon>Xylariomycetidae</taxon>
        <taxon>Xylariales</taxon>
        <taxon>Xylariaceae</taxon>
        <taxon>Anthostomella</taxon>
    </lineage>
</organism>
<name>A0AAI8VRK0_9PEZI</name>
<reference evidence="2" key="1">
    <citation type="submission" date="2023-10" db="EMBL/GenBank/DDBJ databases">
        <authorList>
            <person name="Hackl T."/>
        </authorList>
    </citation>
    <scope>NUCLEOTIDE SEQUENCE</scope>
</reference>
<gene>
    <name evidence="2" type="ORF">KHLLAP_LOCUS9912</name>
</gene>
<feature type="region of interest" description="Disordered" evidence="1">
    <location>
        <begin position="93"/>
        <end position="142"/>
    </location>
</feature>
<dbReference type="EMBL" id="CAUWAG010000012">
    <property type="protein sequence ID" value="CAJ2509444.1"/>
    <property type="molecule type" value="Genomic_DNA"/>
</dbReference>
<accession>A0AAI8VRK0</accession>